<gene>
    <name evidence="1" type="ORF">Osc7112_1509</name>
</gene>
<dbReference type="STRING" id="179408.Osc7112_1509"/>
<organism evidence="1 2">
    <name type="scientific">Phormidium nigroviride PCC 7112</name>
    <dbReference type="NCBI Taxonomy" id="179408"/>
    <lineage>
        <taxon>Bacteria</taxon>
        <taxon>Bacillati</taxon>
        <taxon>Cyanobacteriota</taxon>
        <taxon>Cyanophyceae</taxon>
        <taxon>Oscillatoriophycideae</taxon>
        <taxon>Oscillatoriales</taxon>
        <taxon>Oscillatoriaceae</taxon>
        <taxon>Phormidium</taxon>
    </lineage>
</organism>
<dbReference type="EMBL" id="CP003614">
    <property type="protein sequence ID" value="AFZ06030.1"/>
    <property type="molecule type" value="Genomic_DNA"/>
</dbReference>
<reference evidence="1 2" key="1">
    <citation type="submission" date="2012-05" db="EMBL/GenBank/DDBJ databases">
        <title>Finished chromosome of genome of Oscillatoria sp. PCC 7112.</title>
        <authorList>
            <consortium name="US DOE Joint Genome Institute"/>
            <person name="Gugger M."/>
            <person name="Coursin T."/>
            <person name="Rippka R."/>
            <person name="Tandeau De Marsac N."/>
            <person name="Huntemann M."/>
            <person name="Wei C.-L."/>
            <person name="Han J."/>
            <person name="Detter J.C."/>
            <person name="Han C."/>
            <person name="Tapia R."/>
            <person name="Davenport K."/>
            <person name="Daligault H."/>
            <person name="Erkkila T."/>
            <person name="Gu W."/>
            <person name="Munk A.C.C."/>
            <person name="Teshima H."/>
            <person name="Xu Y."/>
            <person name="Chain P."/>
            <person name="Chen A."/>
            <person name="Krypides N."/>
            <person name="Mavromatis K."/>
            <person name="Markowitz V."/>
            <person name="Szeto E."/>
            <person name="Ivanova N."/>
            <person name="Mikhailova N."/>
            <person name="Ovchinnikova G."/>
            <person name="Pagani I."/>
            <person name="Pati A."/>
            <person name="Goodwin L."/>
            <person name="Peters L."/>
            <person name="Pitluck S."/>
            <person name="Woyke T."/>
            <person name="Kerfeld C."/>
        </authorList>
    </citation>
    <scope>NUCLEOTIDE SEQUENCE [LARGE SCALE GENOMIC DNA]</scope>
    <source>
        <strain evidence="1 2">PCC 7112</strain>
    </source>
</reference>
<protein>
    <submittedName>
        <fullName evidence="1">Uncharacterized protein</fullName>
    </submittedName>
</protein>
<dbReference type="KEGG" id="oni:Osc7112_1509"/>
<dbReference type="HOGENOM" id="CLU_3374929_0_0_3"/>
<evidence type="ECO:0000313" key="2">
    <source>
        <dbReference type="Proteomes" id="UP000010478"/>
    </source>
</evidence>
<proteinExistence type="predicted"/>
<sequence length="34" mass="4030">MLKYLLVVNSIYINLRLKKFESVVPSLMSVDLRF</sequence>
<name>K9VFN6_9CYAN</name>
<accession>K9VFN6</accession>
<keyword evidence="2" id="KW-1185">Reference proteome</keyword>
<dbReference type="AlphaFoldDB" id="K9VFN6"/>
<evidence type="ECO:0000313" key="1">
    <source>
        <dbReference type="EMBL" id="AFZ06030.1"/>
    </source>
</evidence>
<dbReference type="Proteomes" id="UP000010478">
    <property type="component" value="Chromosome"/>
</dbReference>